<keyword evidence="4" id="KW-1185">Reference proteome</keyword>
<dbReference type="SUPFAM" id="SSF49599">
    <property type="entry name" value="TRAF domain-like"/>
    <property type="match status" value="1"/>
</dbReference>
<sequence>MERGYTLSLKHKLTYIWRINEMSSFIASSSKAVRDKILYSPEFSTGAKIGDIWELQLKCSNPQVNDLKDYISLFLSLKIAVEIQAEVSLFILNIFNLRVNELKFNENYTPTGLSWGFERFFEKQYLLKNKNTIMPGDILAIGADISVLDNHILVPSTIPSGIRMLSYSCLSMADDYADLFKTKIGSDVVLIVNGRSFDAHKTVLMARSSVFSAMLISNMKEKKENVINIPNINPEIFNSLLEFIYTDKVTNLDNIAEELIELADKYLLESLKMKCAQALCKFLRIDNAARFFVLADRYNIKTMFEYVAEFIAVYAEEVIKTPEYQMMKRSDPSLT</sequence>
<dbReference type="PROSITE" id="PS50144">
    <property type="entry name" value="MATH"/>
    <property type="match status" value="1"/>
</dbReference>
<name>A0AAV7IUU0_COTGL</name>
<evidence type="ECO:0000259" key="1">
    <source>
        <dbReference type="PROSITE" id="PS50097"/>
    </source>
</evidence>
<accession>A0AAV7IUU0</accession>
<dbReference type="FunFam" id="3.30.710.10:FF:000159">
    <property type="entry name" value="Speckle-type POZ protein B"/>
    <property type="match status" value="1"/>
</dbReference>
<dbReference type="Gene3D" id="1.25.40.420">
    <property type="match status" value="1"/>
</dbReference>
<dbReference type="InterPro" id="IPR000210">
    <property type="entry name" value="BTB/POZ_dom"/>
</dbReference>
<dbReference type="InterPro" id="IPR002083">
    <property type="entry name" value="MATH/TRAF_dom"/>
</dbReference>
<protein>
    <submittedName>
        <fullName evidence="3">Uncharacterized protein</fullName>
    </submittedName>
</protein>
<feature type="domain" description="MATH" evidence="2">
    <location>
        <begin position="12"/>
        <end position="145"/>
    </location>
</feature>
<dbReference type="SMART" id="SM00225">
    <property type="entry name" value="BTB"/>
    <property type="match status" value="1"/>
</dbReference>
<dbReference type="Pfam" id="PF22486">
    <property type="entry name" value="MATH_2"/>
    <property type="match status" value="1"/>
</dbReference>
<evidence type="ECO:0000259" key="2">
    <source>
        <dbReference type="PROSITE" id="PS50144"/>
    </source>
</evidence>
<dbReference type="InterPro" id="IPR011333">
    <property type="entry name" value="SKP1/BTB/POZ_sf"/>
</dbReference>
<organism evidence="3 4">
    <name type="scientific">Cotesia glomerata</name>
    <name type="common">Lepidopteran parasitic wasp</name>
    <name type="synonym">Apanteles glomeratus</name>
    <dbReference type="NCBI Taxonomy" id="32391"/>
    <lineage>
        <taxon>Eukaryota</taxon>
        <taxon>Metazoa</taxon>
        <taxon>Ecdysozoa</taxon>
        <taxon>Arthropoda</taxon>
        <taxon>Hexapoda</taxon>
        <taxon>Insecta</taxon>
        <taxon>Pterygota</taxon>
        <taxon>Neoptera</taxon>
        <taxon>Endopterygota</taxon>
        <taxon>Hymenoptera</taxon>
        <taxon>Apocrita</taxon>
        <taxon>Ichneumonoidea</taxon>
        <taxon>Braconidae</taxon>
        <taxon>Microgastrinae</taxon>
        <taxon>Cotesia</taxon>
    </lineage>
</organism>
<dbReference type="Gene3D" id="3.30.710.10">
    <property type="entry name" value="Potassium Channel Kv1.1, Chain A"/>
    <property type="match status" value="1"/>
</dbReference>
<dbReference type="EMBL" id="JAHXZJ010000747">
    <property type="protein sequence ID" value="KAH0557882.1"/>
    <property type="molecule type" value="Genomic_DNA"/>
</dbReference>
<dbReference type="InterPro" id="IPR008974">
    <property type="entry name" value="TRAF-like"/>
</dbReference>
<dbReference type="PROSITE" id="PS50097">
    <property type="entry name" value="BTB"/>
    <property type="match status" value="1"/>
</dbReference>
<dbReference type="PANTHER" id="PTHR24413">
    <property type="entry name" value="SPECKLE-TYPE POZ PROTEIN"/>
    <property type="match status" value="1"/>
</dbReference>
<evidence type="ECO:0000313" key="3">
    <source>
        <dbReference type="EMBL" id="KAH0557882.1"/>
    </source>
</evidence>
<gene>
    <name evidence="3" type="ORF">KQX54_012545</name>
</gene>
<evidence type="ECO:0000313" key="4">
    <source>
        <dbReference type="Proteomes" id="UP000826195"/>
    </source>
</evidence>
<proteinExistence type="predicted"/>
<reference evidence="3 4" key="1">
    <citation type="journal article" date="2021" name="J. Hered.">
        <title>A chromosome-level genome assembly of the parasitoid wasp, Cotesia glomerata (Hymenoptera: Braconidae).</title>
        <authorList>
            <person name="Pinto B.J."/>
            <person name="Weis J.J."/>
            <person name="Gamble T."/>
            <person name="Ode P.J."/>
            <person name="Paul R."/>
            <person name="Zaspel J.M."/>
        </authorList>
    </citation>
    <scope>NUCLEOTIDE SEQUENCE [LARGE SCALE GENOMIC DNA]</scope>
    <source>
        <strain evidence="3">CgM1</strain>
    </source>
</reference>
<dbReference type="Proteomes" id="UP000826195">
    <property type="component" value="Unassembled WGS sequence"/>
</dbReference>
<comment type="caution">
    <text evidence="3">The sequence shown here is derived from an EMBL/GenBank/DDBJ whole genome shotgun (WGS) entry which is preliminary data.</text>
</comment>
<dbReference type="GO" id="GO:0030163">
    <property type="term" value="P:protein catabolic process"/>
    <property type="evidence" value="ECO:0007669"/>
    <property type="project" value="UniProtKB-ARBA"/>
</dbReference>
<dbReference type="Gene3D" id="2.60.210.10">
    <property type="entry name" value="Apoptosis, Tumor Necrosis Factor Receptor Associated Protein 2, Chain A"/>
    <property type="match status" value="1"/>
</dbReference>
<dbReference type="AlphaFoldDB" id="A0AAV7IUU0"/>
<feature type="domain" description="BTB" evidence="1">
    <location>
        <begin position="186"/>
        <end position="253"/>
    </location>
</feature>
<dbReference type="SUPFAM" id="SSF54695">
    <property type="entry name" value="POZ domain"/>
    <property type="match status" value="1"/>
</dbReference>
<dbReference type="Pfam" id="PF00651">
    <property type="entry name" value="BTB"/>
    <property type="match status" value="1"/>
</dbReference>